<dbReference type="AlphaFoldDB" id="U6KVV5"/>
<evidence type="ECO:0000313" key="2">
    <source>
        <dbReference type="Proteomes" id="UP000030747"/>
    </source>
</evidence>
<proteinExistence type="predicted"/>
<dbReference type="RefSeq" id="XP_013233022.1">
    <property type="nucleotide sequence ID" value="XM_013377568.1"/>
</dbReference>
<protein>
    <submittedName>
        <fullName evidence="1">Uncharacterized protein</fullName>
    </submittedName>
</protein>
<sequence length="68" mass="7512">MPEWHIGEMVKSYEPSGPPAFGILMLKYDYLHEACLNGLRLRQQHNPVDPAALGIAHSGKCDPVALNL</sequence>
<name>U6KVV5_EIMTE</name>
<organism evidence="1 2">
    <name type="scientific">Eimeria tenella</name>
    <name type="common">Coccidian parasite</name>
    <dbReference type="NCBI Taxonomy" id="5802"/>
    <lineage>
        <taxon>Eukaryota</taxon>
        <taxon>Sar</taxon>
        <taxon>Alveolata</taxon>
        <taxon>Apicomplexa</taxon>
        <taxon>Conoidasida</taxon>
        <taxon>Coccidia</taxon>
        <taxon>Eucoccidiorida</taxon>
        <taxon>Eimeriorina</taxon>
        <taxon>Eimeriidae</taxon>
        <taxon>Eimeria</taxon>
    </lineage>
</organism>
<dbReference type="VEuPathDB" id="ToxoDB:ETH_00001815"/>
<dbReference type="EMBL" id="HG675705">
    <property type="protein sequence ID" value="CDJ42272.1"/>
    <property type="molecule type" value="Genomic_DNA"/>
</dbReference>
<accession>U6KVV5</accession>
<reference evidence="1" key="2">
    <citation type="submission" date="2013-10" db="EMBL/GenBank/DDBJ databases">
        <authorList>
            <person name="Aslett M."/>
        </authorList>
    </citation>
    <scope>NUCLEOTIDE SEQUENCE [LARGE SCALE GENOMIC DNA]</scope>
    <source>
        <strain evidence="1">Houghton</strain>
    </source>
</reference>
<dbReference type="GeneID" id="25249578"/>
<gene>
    <name evidence="1" type="ORF">ETH_00001815</name>
</gene>
<dbReference type="Proteomes" id="UP000030747">
    <property type="component" value="Unassembled WGS sequence"/>
</dbReference>
<dbReference type="VEuPathDB" id="ToxoDB:ETH2_1408000"/>
<keyword evidence="2" id="KW-1185">Reference proteome</keyword>
<reference evidence="1" key="1">
    <citation type="submission" date="2013-10" db="EMBL/GenBank/DDBJ databases">
        <title>Genomic analysis of the causative agents of coccidiosis in chickens.</title>
        <authorList>
            <person name="Reid A.J."/>
            <person name="Blake D."/>
            <person name="Billington K."/>
            <person name="Browne H."/>
            <person name="Dunn M."/>
            <person name="Hung S."/>
            <person name="Kawahara F."/>
            <person name="Miranda-Saavedra D."/>
            <person name="Mourier T."/>
            <person name="Nagra H."/>
            <person name="Otto T.D."/>
            <person name="Rawlings N."/>
            <person name="Sanchez A."/>
            <person name="Sanders M."/>
            <person name="Subramaniam C."/>
            <person name="Tay Y."/>
            <person name="Dear P."/>
            <person name="Doerig C."/>
            <person name="Gruber A."/>
            <person name="Parkinson J."/>
            <person name="Shirley M."/>
            <person name="Wan K.L."/>
            <person name="Berriman M."/>
            <person name="Tomley F."/>
            <person name="Pain A."/>
        </authorList>
    </citation>
    <scope>NUCLEOTIDE SEQUENCE [LARGE SCALE GENOMIC DNA]</scope>
    <source>
        <strain evidence="1">Houghton</strain>
    </source>
</reference>
<evidence type="ECO:0000313" key="1">
    <source>
        <dbReference type="EMBL" id="CDJ42272.1"/>
    </source>
</evidence>